<reference evidence="15 16" key="2">
    <citation type="submission" date="2016-10" db="EMBL/GenBank/DDBJ databases">
        <authorList>
            <person name="Varghese N."/>
            <person name="Submissions S."/>
        </authorList>
    </citation>
    <scope>NUCLEOTIDE SEQUENCE [LARGE SCALE GENOMIC DNA]</scope>
    <source>
        <strain evidence="15 16">DSM 24802</strain>
    </source>
</reference>
<reference evidence="14" key="1">
    <citation type="journal article" date="2014" name="Int. J. Syst. Evol. Microbiol.">
        <title>Complete genome sequence of Corynebacterium casei LMG S-19264T (=DSM 44701T), isolated from a smear-ripened cheese.</title>
        <authorList>
            <consortium name="US DOE Joint Genome Institute (JGI-PGF)"/>
            <person name="Walter F."/>
            <person name="Albersmeier A."/>
            <person name="Kalinowski J."/>
            <person name="Ruckert C."/>
        </authorList>
    </citation>
    <scope>NUCLEOTIDE SEQUENCE</scope>
    <source>
        <strain evidence="14">CGMCC 1.10859</strain>
    </source>
</reference>
<dbReference type="InterPro" id="IPR013767">
    <property type="entry name" value="PAS_fold"/>
</dbReference>
<dbReference type="PANTHER" id="PTHR43047:SF72">
    <property type="entry name" value="OSMOSENSING HISTIDINE PROTEIN KINASE SLN1"/>
    <property type="match status" value="1"/>
</dbReference>
<dbReference type="SMART" id="SM00388">
    <property type="entry name" value="HisKA"/>
    <property type="match status" value="1"/>
</dbReference>
<evidence type="ECO:0000313" key="16">
    <source>
        <dbReference type="Proteomes" id="UP000199541"/>
    </source>
</evidence>
<dbReference type="CDD" id="cd00130">
    <property type="entry name" value="PAS"/>
    <property type="match status" value="1"/>
</dbReference>
<dbReference type="Pfam" id="PF02518">
    <property type="entry name" value="HATPase_c"/>
    <property type="match status" value="1"/>
</dbReference>
<dbReference type="Gene3D" id="1.10.287.130">
    <property type="match status" value="1"/>
</dbReference>
<dbReference type="Pfam" id="PF00989">
    <property type="entry name" value="PAS"/>
    <property type="match status" value="1"/>
</dbReference>
<dbReference type="InterPro" id="IPR035965">
    <property type="entry name" value="PAS-like_dom_sf"/>
</dbReference>
<dbReference type="SUPFAM" id="SSF47384">
    <property type="entry name" value="Homodimeric domain of signal transducing histidine kinase"/>
    <property type="match status" value="1"/>
</dbReference>
<keyword evidence="3" id="KW-0597">Phosphoprotein</keyword>
<keyword evidence="7" id="KW-0067">ATP-binding</keyword>
<comment type="catalytic activity">
    <reaction evidence="1">
        <text>ATP + protein L-histidine = ADP + protein N-phospho-L-histidine.</text>
        <dbReference type="EC" id="2.7.13.3"/>
    </reaction>
</comment>
<dbReference type="GO" id="GO:0006355">
    <property type="term" value="P:regulation of DNA-templated transcription"/>
    <property type="evidence" value="ECO:0007669"/>
    <property type="project" value="InterPro"/>
</dbReference>
<dbReference type="GO" id="GO:0000155">
    <property type="term" value="F:phosphorelay sensor kinase activity"/>
    <property type="evidence" value="ECO:0007669"/>
    <property type="project" value="InterPro"/>
</dbReference>
<dbReference type="PROSITE" id="PS50109">
    <property type="entry name" value="HIS_KIN"/>
    <property type="match status" value="1"/>
</dbReference>
<evidence type="ECO:0000256" key="3">
    <source>
        <dbReference type="ARBA" id="ARBA00022553"/>
    </source>
</evidence>
<dbReference type="InterPro" id="IPR004358">
    <property type="entry name" value="Sig_transdc_His_kin-like_C"/>
</dbReference>
<dbReference type="EMBL" id="BNAB01000010">
    <property type="protein sequence ID" value="GHE02780.1"/>
    <property type="molecule type" value="Genomic_DNA"/>
</dbReference>
<dbReference type="Gene3D" id="3.30.565.10">
    <property type="entry name" value="Histidine kinase-like ATPase, C-terminal domain"/>
    <property type="match status" value="1"/>
</dbReference>
<accession>A0AAN4ZZR4</accession>
<evidence type="ECO:0000256" key="10">
    <source>
        <dbReference type="ARBA" id="ARBA00059827"/>
    </source>
</evidence>
<feature type="domain" description="Histidine kinase" evidence="12">
    <location>
        <begin position="152"/>
        <end position="371"/>
    </location>
</feature>
<dbReference type="GO" id="GO:0005886">
    <property type="term" value="C:plasma membrane"/>
    <property type="evidence" value="ECO:0007669"/>
    <property type="project" value="TreeGrafter"/>
</dbReference>
<sequence length="381" mass="42039">MHSDPEFGDDKFTHARAVVAASEFNQAVLDTVADGIITISGDGRIRSFNKASERIFGYRASEVVGKNVALLMPQSYAMRHDRYLAAYAASGQSKVINERPELEGKRKSGDLFPIEVSVTEVSHAGEPIFVGVIRDITDRKRMDRMKAEFISTVSHELRTPLTSISGALSLMRSNALGGLPPKIEHLVEIALRNCTRLSALVNDLLDIEKLSSGKVTYQMEFWRVEKLVSDAVDDNIGFGETFDVKILAELNGSEHEIYVDRQRFLQILGNFISNAVKFSPKGNSVRLRVSYTNAAARILVIDQGSGIAKEKHDRLFKRFSQVDSSDIRKAGGTGLGLAITKELAEQMGGKTGFDSELGQGSTFWVEFPLVSRDKVAVLKPR</sequence>
<keyword evidence="16" id="KW-1185">Reference proteome</keyword>
<evidence type="ECO:0000313" key="17">
    <source>
        <dbReference type="Proteomes" id="UP000634647"/>
    </source>
</evidence>
<evidence type="ECO:0000259" key="12">
    <source>
        <dbReference type="PROSITE" id="PS50109"/>
    </source>
</evidence>
<dbReference type="PRINTS" id="PR00344">
    <property type="entry name" value="BCTRLSENSOR"/>
</dbReference>
<dbReference type="SMART" id="SM00091">
    <property type="entry name" value="PAS"/>
    <property type="match status" value="1"/>
</dbReference>
<dbReference type="CDD" id="cd00082">
    <property type="entry name" value="HisKA"/>
    <property type="match status" value="1"/>
</dbReference>
<dbReference type="InterPro" id="IPR000014">
    <property type="entry name" value="PAS"/>
</dbReference>
<evidence type="ECO:0000313" key="14">
    <source>
        <dbReference type="EMBL" id="GHE02780.1"/>
    </source>
</evidence>
<evidence type="ECO:0000256" key="6">
    <source>
        <dbReference type="ARBA" id="ARBA00022777"/>
    </source>
</evidence>
<evidence type="ECO:0000256" key="8">
    <source>
        <dbReference type="ARBA" id="ARBA00023012"/>
    </source>
</evidence>
<evidence type="ECO:0000256" key="2">
    <source>
        <dbReference type="ARBA" id="ARBA00012438"/>
    </source>
</evidence>
<dbReference type="SMART" id="SM00387">
    <property type="entry name" value="HATPase_c"/>
    <property type="match status" value="1"/>
</dbReference>
<evidence type="ECO:0000256" key="4">
    <source>
        <dbReference type="ARBA" id="ARBA00022679"/>
    </source>
</evidence>
<dbReference type="CDD" id="cd16922">
    <property type="entry name" value="HATPase_EvgS-ArcB-TorS-like"/>
    <property type="match status" value="1"/>
</dbReference>
<dbReference type="Gene3D" id="3.30.450.20">
    <property type="entry name" value="PAS domain"/>
    <property type="match status" value="1"/>
</dbReference>
<proteinExistence type="predicted"/>
<feature type="domain" description="PAS" evidence="13">
    <location>
        <begin position="21"/>
        <end position="75"/>
    </location>
</feature>
<comment type="function">
    <text evidence="10">Putative oxygen sensor; modulates the activity of FixJ, a transcriptional activator of nitrogen fixation fixK gene. FixL probably acts as a kinase that phosphorylates FixJ.</text>
</comment>
<evidence type="ECO:0000256" key="11">
    <source>
        <dbReference type="ARBA" id="ARBA00070616"/>
    </source>
</evidence>
<protein>
    <recommendedName>
        <fullName evidence="11">Sensor protein FixL</fullName>
        <ecNumber evidence="2">2.7.13.3</ecNumber>
    </recommendedName>
</protein>
<dbReference type="FunFam" id="3.30.450.20:FF:000060">
    <property type="entry name" value="Sensor protein FixL"/>
    <property type="match status" value="1"/>
</dbReference>
<evidence type="ECO:0000259" key="13">
    <source>
        <dbReference type="PROSITE" id="PS50112"/>
    </source>
</evidence>
<dbReference type="AlphaFoldDB" id="A0AAN4ZZR4"/>
<dbReference type="SUPFAM" id="SSF55785">
    <property type="entry name" value="PYP-like sensor domain (PAS domain)"/>
    <property type="match status" value="1"/>
</dbReference>
<dbReference type="InterPro" id="IPR003594">
    <property type="entry name" value="HATPase_dom"/>
</dbReference>
<organism evidence="14 17">
    <name type="scientific">Allgaiera indica</name>
    <dbReference type="NCBI Taxonomy" id="765699"/>
    <lineage>
        <taxon>Bacteria</taxon>
        <taxon>Pseudomonadati</taxon>
        <taxon>Pseudomonadota</taxon>
        <taxon>Alphaproteobacteria</taxon>
        <taxon>Rhodobacterales</taxon>
        <taxon>Paracoccaceae</taxon>
        <taxon>Allgaiera</taxon>
    </lineage>
</organism>
<dbReference type="InterPro" id="IPR003661">
    <property type="entry name" value="HisK_dim/P_dom"/>
</dbReference>
<dbReference type="InterPro" id="IPR036097">
    <property type="entry name" value="HisK_dim/P_sf"/>
</dbReference>
<dbReference type="InterPro" id="IPR036890">
    <property type="entry name" value="HATPase_C_sf"/>
</dbReference>
<dbReference type="PROSITE" id="PS50112">
    <property type="entry name" value="PAS"/>
    <property type="match status" value="1"/>
</dbReference>
<dbReference type="GO" id="GO:0009927">
    <property type="term" value="F:histidine phosphotransfer kinase activity"/>
    <property type="evidence" value="ECO:0007669"/>
    <property type="project" value="TreeGrafter"/>
</dbReference>
<comment type="caution">
    <text evidence="14">The sequence shown here is derived from an EMBL/GenBank/DDBJ whole genome shotgun (WGS) entry which is preliminary data.</text>
</comment>
<dbReference type="FunFam" id="3.30.565.10:FF:000006">
    <property type="entry name" value="Sensor histidine kinase WalK"/>
    <property type="match status" value="1"/>
</dbReference>
<dbReference type="Proteomes" id="UP000199541">
    <property type="component" value="Unassembled WGS sequence"/>
</dbReference>
<dbReference type="EMBL" id="FNOB01000011">
    <property type="protein sequence ID" value="SDX17844.1"/>
    <property type="molecule type" value="Genomic_DNA"/>
</dbReference>
<reference evidence="14" key="3">
    <citation type="submission" date="2023-06" db="EMBL/GenBank/DDBJ databases">
        <authorList>
            <person name="Sun Q."/>
            <person name="Zhou Y."/>
        </authorList>
    </citation>
    <scope>NUCLEOTIDE SEQUENCE</scope>
    <source>
        <strain evidence="14">CGMCC 1.10859</strain>
    </source>
</reference>
<dbReference type="NCBIfam" id="TIGR00229">
    <property type="entry name" value="sensory_box"/>
    <property type="match status" value="1"/>
</dbReference>
<dbReference type="Proteomes" id="UP000634647">
    <property type="component" value="Unassembled WGS sequence"/>
</dbReference>
<evidence type="ECO:0000256" key="7">
    <source>
        <dbReference type="ARBA" id="ARBA00022840"/>
    </source>
</evidence>
<dbReference type="GO" id="GO:0005524">
    <property type="term" value="F:ATP binding"/>
    <property type="evidence" value="ECO:0007669"/>
    <property type="project" value="UniProtKB-KW"/>
</dbReference>
<dbReference type="FunFam" id="1.10.287.130:FF:000001">
    <property type="entry name" value="Two-component sensor histidine kinase"/>
    <property type="match status" value="1"/>
</dbReference>
<dbReference type="SUPFAM" id="SSF55874">
    <property type="entry name" value="ATPase domain of HSP90 chaperone/DNA topoisomerase II/histidine kinase"/>
    <property type="match status" value="1"/>
</dbReference>
<evidence type="ECO:0000256" key="5">
    <source>
        <dbReference type="ARBA" id="ARBA00022741"/>
    </source>
</evidence>
<keyword evidence="4" id="KW-0808">Transferase</keyword>
<keyword evidence="9" id="KW-0472">Membrane</keyword>
<dbReference type="PANTHER" id="PTHR43047">
    <property type="entry name" value="TWO-COMPONENT HISTIDINE PROTEIN KINASE"/>
    <property type="match status" value="1"/>
</dbReference>
<name>A0AAN4ZZR4_9RHOB</name>
<keyword evidence="6" id="KW-0418">Kinase</keyword>
<gene>
    <name evidence="14" type="ORF">GCM10008024_23670</name>
    <name evidence="15" type="ORF">SAMN05444006_11158</name>
</gene>
<keyword evidence="8" id="KW-0902">Two-component regulatory system</keyword>
<evidence type="ECO:0000256" key="1">
    <source>
        <dbReference type="ARBA" id="ARBA00000085"/>
    </source>
</evidence>
<evidence type="ECO:0000256" key="9">
    <source>
        <dbReference type="ARBA" id="ARBA00023136"/>
    </source>
</evidence>
<evidence type="ECO:0000313" key="15">
    <source>
        <dbReference type="EMBL" id="SDX17844.1"/>
    </source>
</evidence>
<dbReference type="EC" id="2.7.13.3" evidence="2"/>
<dbReference type="InterPro" id="IPR005467">
    <property type="entry name" value="His_kinase_dom"/>
</dbReference>
<keyword evidence="5" id="KW-0547">Nucleotide-binding</keyword>
<dbReference type="Pfam" id="PF00512">
    <property type="entry name" value="HisKA"/>
    <property type="match status" value="1"/>
</dbReference>